<dbReference type="Proteomes" id="UP000616779">
    <property type="component" value="Unassembled WGS sequence"/>
</dbReference>
<dbReference type="Gene3D" id="2.60.120.260">
    <property type="entry name" value="Galactose-binding domain-like"/>
    <property type="match status" value="1"/>
</dbReference>
<dbReference type="InterPro" id="IPR023296">
    <property type="entry name" value="Glyco_hydro_beta-prop_sf"/>
</dbReference>
<dbReference type="EMBL" id="WHOA01000093">
    <property type="protein sequence ID" value="NOU72482.1"/>
    <property type="molecule type" value="Genomic_DNA"/>
</dbReference>
<proteinExistence type="inferred from homology"/>
<dbReference type="PANTHER" id="PTHR42812:SF12">
    <property type="entry name" value="BETA-XYLOSIDASE-RELATED"/>
    <property type="match status" value="1"/>
</dbReference>
<comment type="caution">
    <text evidence="5">The sequence shown here is derived from an EMBL/GenBank/DDBJ whole genome shotgun (WGS) entry which is preliminary data.</text>
</comment>
<sequence>MKRLVSAMVTICLGVFLTSCQGEGPKRMELERWRQVPTYSNPMELAEEWEDYGIGDPFVLRYNGMYYLYCSTQDDQIGVKAWSSADLVNWKPEGLVTEELITKGAYAPEVVYWNGYFYMYTSPGGGGHYVLRSQSPTGPFTVQTDNLGMSIDGSVFIDDDGKWYFTHASGRGILANEMSDPYTFGPDKLIPEAYLQHWTEGSSIWKREGKYLITYTGNHVFSTGYRIQYSISDQGPLGPYRTLENNPFVISTDDKFNGLGHSSTVLGPDLDSYYLVYHNLEGASTSGPPVRKLNIDRLQFNGDRMSLLGPTFAMSRPVAKMPDFSAKEVVPGSTVGWKQEQLRDKTIVVSDSTTEQAFTAEYNFRALSTDESSSHIGVVFAYENERNFMFTDVDSQSHELIVQRVNEGKMDLVGKAQIPKETDLTKLHTIRVTNVNGKIQVYWDNMHKLEVDRQIAGGKIGYIYASASKSAPAMLFTAYSNDAGGSSDYETVKPVPGSVEAVHYLKDKNRGYSDSLANEHRGIAADDGSMAAVLPKAGDWLQYPIQVKQAGTYGIDLDMLPSDAETTIEIAAGAEKQRFIVPKRNKADQTWERTRIGSMALKEGYANLKIKVVQGSLSFKTMTFYPGDEAFSPIDNVPKRMVGMWIPVDGGYETRSHEYIKTFAGSEDWTDYRMDAEFIFPTTPTSDAGLLIRSVHESYYPHQVQDAFTGYYASVNQDGLSLKKVNYGKQEILKTVPLSIQKDTSYRMNVQVTGNRIRVYWNGSTDPVLDYLDPRAYTHGKIGLLSNHSDIIFHQVSVSK</sequence>
<dbReference type="SUPFAM" id="SSF75005">
    <property type="entry name" value="Arabinanase/levansucrase/invertase"/>
    <property type="match status" value="1"/>
</dbReference>
<accession>A0ABX1XVC9</accession>
<keyword evidence="6" id="KW-1185">Reference proteome</keyword>
<keyword evidence="2" id="KW-0378">Hydrolase</keyword>
<dbReference type="InterPro" id="IPR006710">
    <property type="entry name" value="Glyco_hydro_43"/>
</dbReference>
<evidence type="ECO:0000259" key="4">
    <source>
        <dbReference type="Pfam" id="PF06439"/>
    </source>
</evidence>
<dbReference type="InterPro" id="IPR051795">
    <property type="entry name" value="Glycosyl_Hydrlase_43"/>
</dbReference>
<dbReference type="PANTHER" id="PTHR42812">
    <property type="entry name" value="BETA-XYLOSIDASE"/>
    <property type="match status" value="1"/>
</dbReference>
<evidence type="ECO:0000313" key="5">
    <source>
        <dbReference type="EMBL" id="NOU72482.1"/>
    </source>
</evidence>
<evidence type="ECO:0000256" key="2">
    <source>
        <dbReference type="ARBA" id="ARBA00022801"/>
    </source>
</evidence>
<dbReference type="PROSITE" id="PS51257">
    <property type="entry name" value="PROKAR_LIPOPROTEIN"/>
    <property type="match status" value="1"/>
</dbReference>
<dbReference type="InterPro" id="IPR010496">
    <property type="entry name" value="AL/BT2_dom"/>
</dbReference>
<gene>
    <name evidence="5" type="ORF">GC098_13770</name>
</gene>
<feature type="domain" description="3-keto-alpha-glucoside-1,2-lyase/3-keto-2-hydroxy-glucal hydratase" evidence="4">
    <location>
        <begin position="664"/>
        <end position="797"/>
    </location>
</feature>
<dbReference type="CDD" id="cd08991">
    <property type="entry name" value="GH43_HoAraf43-like"/>
    <property type="match status" value="1"/>
</dbReference>
<dbReference type="Gene3D" id="2.115.10.20">
    <property type="entry name" value="Glycosyl hydrolase domain, family 43"/>
    <property type="match status" value="1"/>
</dbReference>
<keyword evidence="3" id="KW-0326">Glycosidase</keyword>
<name>A0ABX1XVC9_9BACL</name>
<protein>
    <submittedName>
        <fullName evidence="5">Family 43 glycosylhydrolase</fullName>
    </submittedName>
</protein>
<evidence type="ECO:0000256" key="3">
    <source>
        <dbReference type="ARBA" id="ARBA00023295"/>
    </source>
</evidence>
<comment type="similarity">
    <text evidence="1">Belongs to the glycosyl hydrolase 43 family.</text>
</comment>
<organism evidence="5 6">
    <name type="scientific">Paenibacillus phytorum</name>
    <dbReference type="NCBI Taxonomy" id="2654977"/>
    <lineage>
        <taxon>Bacteria</taxon>
        <taxon>Bacillati</taxon>
        <taxon>Bacillota</taxon>
        <taxon>Bacilli</taxon>
        <taxon>Bacillales</taxon>
        <taxon>Paenibacillaceae</taxon>
        <taxon>Paenibacillus</taxon>
    </lineage>
</organism>
<reference evidence="5 6" key="1">
    <citation type="submission" date="2019-10" db="EMBL/GenBank/DDBJ databases">
        <title>Description of Paenibacillus terrestris sp. nov.</title>
        <authorList>
            <person name="Carlier A."/>
            <person name="Qi S."/>
        </authorList>
    </citation>
    <scope>NUCLEOTIDE SEQUENCE [LARGE SCALE GENOMIC DNA]</scope>
    <source>
        <strain evidence="5 6">LMG 31458</strain>
    </source>
</reference>
<dbReference type="Pfam" id="PF06439">
    <property type="entry name" value="3keto-disac_hyd"/>
    <property type="match status" value="1"/>
</dbReference>
<dbReference type="Pfam" id="PF04616">
    <property type="entry name" value="Glyco_hydro_43"/>
    <property type="match status" value="1"/>
</dbReference>
<evidence type="ECO:0000256" key="1">
    <source>
        <dbReference type="ARBA" id="ARBA00009865"/>
    </source>
</evidence>
<dbReference type="Gene3D" id="2.60.120.560">
    <property type="entry name" value="Exo-inulinase, domain 1"/>
    <property type="match status" value="2"/>
</dbReference>
<evidence type="ECO:0000313" key="6">
    <source>
        <dbReference type="Proteomes" id="UP000616779"/>
    </source>
</evidence>